<dbReference type="PANTHER" id="PTHR48200:SF1">
    <property type="entry name" value="AMINOTRANSFERASE-LIKE PLANT MOBILE DOMAIN-CONTAINING PROTEIN"/>
    <property type="match status" value="1"/>
</dbReference>
<dbReference type="InterPro" id="IPR056647">
    <property type="entry name" value="DUF7745"/>
</dbReference>
<protein>
    <recommendedName>
        <fullName evidence="1">DUF7745 domain-containing protein</fullName>
    </recommendedName>
</protein>
<reference evidence="2 3" key="1">
    <citation type="journal article" date="2021" name="bioRxiv">
        <title>The Gossypium anomalum genome as a resource for cotton improvement and evolutionary analysis of hybrid incompatibility.</title>
        <authorList>
            <person name="Grover C.E."/>
            <person name="Yuan D."/>
            <person name="Arick M.A."/>
            <person name="Miller E.R."/>
            <person name="Hu G."/>
            <person name="Peterson D.G."/>
            <person name="Wendel J.F."/>
            <person name="Udall J.A."/>
        </authorList>
    </citation>
    <scope>NUCLEOTIDE SEQUENCE [LARGE SCALE GENOMIC DNA]</scope>
    <source>
        <strain evidence="2">JFW-Udall</strain>
        <tissue evidence="2">Leaf</tissue>
    </source>
</reference>
<dbReference type="Proteomes" id="UP000701853">
    <property type="component" value="Chromosome 13"/>
</dbReference>
<organism evidence="2 3">
    <name type="scientific">Gossypium anomalum</name>
    <dbReference type="NCBI Taxonomy" id="47600"/>
    <lineage>
        <taxon>Eukaryota</taxon>
        <taxon>Viridiplantae</taxon>
        <taxon>Streptophyta</taxon>
        <taxon>Embryophyta</taxon>
        <taxon>Tracheophyta</taxon>
        <taxon>Spermatophyta</taxon>
        <taxon>Magnoliopsida</taxon>
        <taxon>eudicotyledons</taxon>
        <taxon>Gunneridae</taxon>
        <taxon>Pentapetalae</taxon>
        <taxon>rosids</taxon>
        <taxon>malvids</taxon>
        <taxon>Malvales</taxon>
        <taxon>Malvaceae</taxon>
        <taxon>Malvoideae</taxon>
        <taxon>Gossypium</taxon>
    </lineage>
</organism>
<evidence type="ECO:0000313" key="2">
    <source>
        <dbReference type="EMBL" id="KAG8472523.1"/>
    </source>
</evidence>
<keyword evidence="3" id="KW-1185">Reference proteome</keyword>
<evidence type="ECO:0000259" key="1">
    <source>
        <dbReference type="Pfam" id="PF24924"/>
    </source>
</evidence>
<dbReference type="Pfam" id="PF24924">
    <property type="entry name" value="DUF7745"/>
    <property type="match status" value="1"/>
</dbReference>
<proteinExistence type="predicted"/>
<evidence type="ECO:0000313" key="3">
    <source>
        <dbReference type="Proteomes" id="UP000701853"/>
    </source>
</evidence>
<accession>A0A8J6CLU4</accession>
<feature type="domain" description="DUF7745" evidence="1">
    <location>
        <begin position="68"/>
        <end position="133"/>
    </location>
</feature>
<gene>
    <name evidence="2" type="ORF">CXB51_034363</name>
</gene>
<sequence>MGEDRGIYWFRAFHENEFLDKVEDSAAVQIRFEKTRLEKGDSLMERYTSELWNFTCIDVTQYNIQELKELWVQWNDEIKQLFYCNYGELPYLFDLKVDKHLFRALAQFWNPAYSCFTFGKVDLVPTVEEYTTLF</sequence>
<dbReference type="PANTHER" id="PTHR48200">
    <property type="entry name" value="PROTEIN, PUTATIVE-RELATED"/>
    <property type="match status" value="1"/>
</dbReference>
<comment type="caution">
    <text evidence="2">The sequence shown here is derived from an EMBL/GenBank/DDBJ whole genome shotgun (WGS) entry which is preliminary data.</text>
</comment>
<dbReference type="OrthoDB" id="996936at2759"/>
<name>A0A8J6CLU4_9ROSI</name>
<dbReference type="AlphaFoldDB" id="A0A8J6CLU4"/>
<dbReference type="EMBL" id="JAHUZN010000013">
    <property type="protein sequence ID" value="KAG8472523.1"/>
    <property type="molecule type" value="Genomic_DNA"/>
</dbReference>